<organism evidence="1 2">
    <name type="scientific">Yoonia maricola</name>
    <dbReference type="NCBI Taxonomy" id="420999"/>
    <lineage>
        <taxon>Bacteria</taxon>
        <taxon>Pseudomonadati</taxon>
        <taxon>Pseudomonadota</taxon>
        <taxon>Alphaproteobacteria</taxon>
        <taxon>Rhodobacterales</taxon>
        <taxon>Paracoccaceae</taxon>
        <taxon>Yoonia</taxon>
    </lineage>
</organism>
<dbReference type="AlphaFoldDB" id="A0A2M8WLF7"/>
<keyword evidence="2" id="KW-1185">Reference proteome</keyword>
<reference evidence="1 2" key="1">
    <citation type="submission" date="2017-11" db="EMBL/GenBank/DDBJ databases">
        <title>Genomic Encyclopedia of Archaeal and Bacterial Type Strains, Phase II (KMG-II): From Individual Species to Whole Genera.</title>
        <authorList>
            <person name="Goeker M."/>
        </authorList>
    </citation>
    <scope>NUCLEOTIDE SEQUENCE [LARGE SCALE GENOMIC DNA]</scope>
    <source>
        <strain evidence="1 2">DSM 29128</strain>
    </source>
</reference>
<name>A0A2M8WLF7_9RHOB</name>
<evidence type="ECO:0000313" key="1">
    <source>
        <dbReference type="EMBL" id="PJI91749.1"/>
    </source>
</evidence>
<sequence length="48" mass="5365">MGLANDDDQQVIISFFTLGASEKPSEPIRNSPKMRLIIRLIMFTGTVL</sequence>
<comment type="caution">
    <text evidence="1">The sequence shown here is derived from an EMBL/GenBank/DDBJ whole genome shotgun (WGS) entry which is preliminary data.</text>
</comment>
<accession>A0A2M8WLF7</accession>
<evidence type="ECO:0000313" key="2">
    <source>
        <dbReference type="Proteomes" id="UP000228531"/>
    </source>
</evidence>
<gene>
    <name evidence="1" type="ORF">BC777_0586</name>
</gene>
<dbReference type="EMBL" id="PGTY01000001">
    <property type="protein sequence ID" value="PJI91749.1"/>
    <property type="molecule type" value="Genomic_DNA"/>
</dbReference>
<protein>
    <submittedName>
        <fullName evidence="1">Uncharacterized protein</fullName>
    </submittedName>
</protein>
<dbReference type="Proteomes" id="UP000228531">
    <property type="component" value="Unassembled WGS sequence"/>
</dbReference>
<proteinExistence type="predicted"/>